<evidence type="ECO:0000259" key="4">
    <source>
        <dbReference type="PROSITE" id="PS51118"/>
    </source>
</evidence>
<evidence type="ECO:0000313" key="5">
    <source>
        <dbReference type="EMBL" id="GAA3396167.1"/>
    </source>
</evidence>
<evidence type="ECO:0000256" key="2">
    <source>
        <dbReference type="ARBA" id="ARBA00023125"/>
    </source>
</evidence>
<dbReference type="PROSITE" id="PS51118">
    <property type="entry name" value="HTH_HXLR"/>
    <property type="match status" value="1"/>
</dbReference>
<dbReference type="InterPro" id="IPR036390">
    <property type="entry name" value="WH_DNA-bd_sf"/>
</dbReference>
<gene>
    <name evidence="5" type="ORF">GCM10020369_71860</name>
</gene>
<dbReference type="EMBL" id="BAAAYN010000054">
    <property type="protein sequence ID" value="GAA3396167.1"/>
    <property type="molecule type" value="Genomic_DNA"/>
</dbReference>
<evidence type="ECO:0000256" key="1">
    <source>
        <dbReference type="ARBA" id="ARBA00023015"/>
    </source>
</evidence>
<dbReference type="InterPro" id="IPR002577">
    <property type="entry name" value="HTH_HxlR"/>
</dbReference>
<dbReference type="Gene3D" id="1.10.10.10">
    <property type="entry name" value="Winged helix-like DNA-binding domain superfamily/Winged helix DNA-binding domain"/>
    <property type="match status" value="1"/>
</dbReference>
<dbReference type="RefSeq" id="WP_345732750.1">
    <property type="nucleotide sequence ID" value="NZ_BAAAYN010000054.1"/>
</dbReference>
<dbReference type="PANTHER" id="PTHR33204:SF18">
    <property type="entry name" value="TRANSCRIPTIONAL REGULATORY PROTEIN"/>
    <property type="match status" value="1"/>
</dbReference>
<evidence type="ECO:0000256" key="3">
    <source>
        <dbReference type="ARBA" id="ARBA00023163"/>
    </source>
</evidence>
<dbReference type="PANTHER" id="PTHR33204">
    <property type="entry name" value="TRANSCRIPTIONAL REGULATOR, MARR FAMILY"/>
    <property type="match status" value="1"/>
</dbReference>
<dbReference type="Pfam" id="PF01638">
    <property type="entry name" value="HxlR"/>
    <property type="match status" value="1"/>
</dbReference>
<organism evidence="5 6">
    <name type="scientific">Cryptosporangium minutisporangium</name>
    <dbReference type="NCBI Taxonomy" id="113569"/>
    <lineage>
        <taxon>Bacteria</taxon>
        <taxon>Bacillati</taxon>
        <taxon>Actinomycetota</taxon>
        <taxon>Actinomycetes</taxon>
        <taxon>Cryptosporangiales</taxon>
        <taxon>Cryptosporangiaceae</taxon>
        <taxon>Cryptosporangium</taxon>
    </lineage>
</organism>
<keyword evidence="6" id="KW-1185">Reference proteome</keyword>
<dbReference type="Proteomes" id="UP001501676">
    <property type="component" value="Unassembled WGS sequence"/>
</dbReference>
<keyword evidence="2" id="KW-0238">DNA-binding</keyword>
<accession>A0ABP6T8Q5</accession>
<comment type="caution">
    <text evidence="5">The sequence shown here is derived from an EMBL/GenBank/DDBJ whole genome shotgun (WGS) entry which is preliminary data.</text>
</comment>
<keyword evidence="1" id="KW-0805">Transcription regulation</keyword>
<protein>
    <submittedName>
        <fullName evidence="5">Helix-turn-helix domain-containing protein</fullName>
    </submittedName>
</protein>
<evidence type="ECO:0000313" key="6">
    <source>
        <dbReference type="Proteomes" id="UP001501676"/>
    </source>
</evidence>
<reference evidence="6" key="1">
    <citation type="journal article" date="2019" name="Int. J. Syst. Evol. Microbiol.">
        <title>The Global Catalogue of Microorganisms (GCM) 10K type strain sequencing project: providing services to taxonomists for standard genome sequencing and annotation.</title>
        <authorList>
            <consortium name="The Broad Institute Genomics Platform"/>
            <consortium name="The Broad Institute Genome Sequencing Center for Infectious Disease"/>
            <person name="Wu L."/>
            <person name="Ma J."/>
        </authorList>
    </citation>
    <scope>NUCLEOTIDE SEQUENCE [LARGE SCALE GENOMIC DNA]</scope>
    <source>
        <strain evidence="6">JCM 9458</strain>
    </source>
</reference>
<feature type="domain" description="HTH hxlR-type" evidence="4">
    <location>
        <begin position="18"/>
        <end position="115"/>
    </location>
</feature>
<dbReference type="SUPFAM" id="SSF46785">
    <property type="entry name" value="Winged helix' DNA-binding domain"/>
    <property type="match status" value="1"/>
</dbReference>
<sequence length="172" mass="19152">MSDDVLEFDATTIPGRPCSMAAALSLVGEKWALFAVREIFWGNHRFDEIARNTGAPRDRLAARLRGLEAAGVVERRPYSDRPLRHEYHLTPAGRDLSTVMQALRSWGDRWLIGEPPAAVAHSCGEDLDALYVCRHCGDEVRNRDLELQMRTPHWDLAGPVAPPAQEEAAARA</sequence>
<keyword evidence="3" id="KW-0804">Transcription</keyword>
<dbReference type="InterPro" id="IPR036388">
    <property type="entry name" value="WH-like_DNA-bd_sf"/>
</dbReference>
<proteinExistence type="predicted"/>
<name>A0ABP6T8Q5_9ACTN</name>